<name>A6TKF6_ALKMQ</name>
<dbReference type="STRING" id="293826.Amet_0446"/>
<keyword evidence="2" id="KW-1185">Reference proteome</keyword>
<evidence type="ECO:0000313" key="2">
    <source>
        <dbReference type="Proteomes" id="UP000001572"/>
    </source>
</evidence>
<gene>
    <name evidence="1" type="ordered locus">Amet_0446</name>
</gene>
<organism evidence="1 2">
    <name type="scientific">Alkaliphilus metalliredigens (strain QYMF)</name>
    <dbReference type="NCBI Taxonomy" id="293826"/>
    <lineage>
        <taxon>Bacteria</taxon>
        <taxon>Bacillati</taxon>
        <taxon>Bacillota</taxon>
        <taxon>Clostridia</taxon>
        <taxon>Peptostreptococcales</taxon>
        <taxon>Natronincolaceae</taxon>
        <taxon>Alkaliphilus</taxon>
    </lineage>
</organism>
<accession>A6TKF6</accession>
<dbReference type="eggNOG" id="ENOG5032U0C">
    <property type="taxonomic scope" value="Bacteria"/>
</dbReference>
<protein>
    <submittedName>
        <fullName evidence="1">Uncharacterized protein</fullName>
    </submittedName>
</protein>
<sequence>MSQMKEFQPVLQMIVCRLAQMIAREMDLSDKAALDSLYLSKLYEELEREETKVWNLSVPTLLRMFIEEQETGIIKFPQEG</sequence>
<dbReference type="Proteomes" id="UP000001572">
    <property type="component" value="Chromosome"/>
</dbReference>
<dbReference type="HOGENOM" id="CLU_190466_0_0_9"/>
<evidence type="ECO:0000313" key="1">
    <source>
        <dbReference type="EMBL" id="ABR46674.1"/>
    </source>
</evidence>
<reference evidence="2" key="1">
    <citation type="journal article" date="2016" name="Genome Announc.">
        <title>Complete genome sequence of Alkaliphilus metalliredigens strain QYMF, an alkaliphilic and metal-reducing bacterium isolated from borax-contaminated leachate ponds.</title>
        <authorList>
            <person name="Hwang C."/>
            <person name="Copeland A."/>
            <person name="Lucas S."/>
            <person name="Lapidus A."/>
            <person name="Barry K."/>
            <person name="Detter J.C."/>
            <person name="Glavina Del Rio T."/>
            <person name="Hammon N."/>
            <person name="Israni S."/>
            <person name="Dalin E."/>
            <person name="Tice H."/>
            <person name="Pitluck S."/>
            <person name="Chertkov O."/>
            <person name="Brettin T."/>
            <person name="Bruce D."/>
            <person name="Han C."/>
            <person name="Schmutz J."/>
            <person name="Larimer F."/>
            <person name="Land M.L."/>
            <person name="Hauser L."/>
            <person name="Kyrpides N."/>
            <person name="Mikhailova N."/>
            <person name="Ye Q."/>
            <person name="Zhou J."/>
            <person name="Richardson P."/>
            <person name="Fields M.W."/>
        </authorList>
    </citation>
    <scope>NUCLEOTIDE SEQUENCE [LARGE SCALE GENOMIC DNA]</scope>
    <source>
        <strain evidence="2">QYMF</strain>
    </source>
</reference>
<dbReference type="EMBL" id="CP000724">
    <property type="protein sequence ID" value="ABR46674.1"/>
    <property type="molecule type" value="Genomic_DNA"/>
</dbReference>
<dbReference type="AlphaFoldDB" id="A6TKF6"/>
<proteinExistence type="predicted"/>
<dbReference type="KEGG" id="amt:Amet_0446"/>